<dbReference type="InterPro" id="IPR008983">
    <property type="entry name" value="Tumour_necrosis_fac-like_dom"/>
</dbReference>
<comment type="similarity">
    <text evidence="2">Belongs to the tumor necrosis factor family.</text>
</comment>
<dbReference type="GO" id="GO:0005164">
    <property type="term" value="F:tumor necrosis factor receptor binding"/>
    <property type="evidence" value="ECO:0007669"/>
    <property type="project" value="InterPro"/>
</dbReference>
<evidence type="ECO:0000313" key="7">
    <source>
        <dbReference type="Ensembl" id="ENSCINP00000026947.2"/>
    </source>
</evidence>
<dbReference type="GeneTree" id="ENSGT00390000003457"/>
<reference evidence="8" key="1">
    <citation type="journal article" date="2002" name="Science">
        <title>The draft genome of Ciona intestinalis: insights into chordate and vertebrate origins.</title>
        <authorList>
            <person name="Dehal P."/>
            <person name="Satou Y."/>
            <person name="Campbell R.K."/>
            <person name="Chapman J."/>
            <person name="Degnan B."/>
            <person name="De Tomaso A."/>
            <person name="Davidson B."/>
            <person name="Di Gregorio A."/>
            <person name="Gelpke M."/>
            <person name="Goodstein D.M."/>
            <person name="Harafuji N."/>
            <person name="Hastings K.E."/>
            <person name="Ho I."/>
            <person name="Hotta K."/>
            <person name="Huang W."/>
            <person name="Kawashima T."/>
            <person name="Lemaire P."/>
            <person name="Martinez D."/>
            <person name="Meinertzhagen I.A."/>
            <person name="Necula S."/>
            <person name="Nonaka M."/>
            <person name="Putnam N."/>
            <person name="Rash S."/>
            <person name="Saiga H."/>
            <person name="Satake M."/>
            <person name="Terry A."/>
            <person name="Yamada L."/>
            <person name="Wang H.G."/>
            <person name="Awazu S."/>
            <person name="Azumi K."/>
            <person name="Boore J."/>
            <person name="Branno M."/>
            <person name="Chin-Bow S."/>
            <person name="DeSantis R."/>
            <person name="Doyle S."/>
            <person name="Francino P."/>
            <person name="Keys D.N."/>
            <person name="Haga S."/>
            <person name="Hayashi H."/>
            <person name="Hino K."/>
            <person name="Imai K.S."/>
            <person name="Inaba K."/>
            <person name="Kano S."/>
            <person name="Kobayashi K."/>
            <person name="Kobayashi M."/>
            <person name="Lee B.I."/>
            <person name="Makabe K.W."/>
            <person name="Manohar C."/>
            <person name="Matassi G."/>
            <person name="Medina M."/>
            <person name="Mochizuki Y."/>
            <person name="Mount S."/>
            <person name="Morishita T."/>
            <person name="Miura S."/>
            <person name="Nakayama A."/>
            <person name="Nishizaka S."/>
            <person name="Nomoto H."/>
            <person name="Ohta F."/>
            <person name="Oishi K."/>
            <person name="Rigoutsos I."/>
            <person name="Sano M."/>
            <person name="Sasaki A."/>
            <person name="Sasakura Y."/>
            <person name="Shoguchi E."/>
            <person name="Shin-i T."/>
            <person name="Spagnuolo A."/>
            <person name="Stainier D."/>
            <person name="Suzuki M.M."/>
            <person name="Tassy O."/>
            <person name="Takatori N."/>
            <person name="Tokuoka M."/>
            <person name="Yagi K."/>
            <person name="Yoshizaki F."/>
            <person name="Wada S."/>
            <person name="Zhang C."/>
            <person name="Hyatt P.D."/>
            <person name="Larimer F."/>
            <person name="Detter C."/>
            <person name="Doggett N."/>
            <person name="Glavina T."/>
            <person name="Hawkins T."/>
            <person name="Richardson P."/>
            <person name="Lucas S."/>
            <person name="Kohara Y."/>
            <person name="Levine M."/>
            <person name="Satoh N."/>
            <person name="Rokhsar D.S."/>
        </authorList>
    </citation>
    <scope>NUCLEOTIDE SEQUENCE [LARGE SCALE GENOMIC DNA]</scope>
</reference>
<keyword evidence="5" id="KW-0812">Transmembrane</keyword>
<dbReference type="Pfam" id="PF00229">
    <property type="entry name" value="TNF"/>
    <property type="match status" value="1"/>
</dbReference>
<evidence type="ECO:0000256" key="3">
    <source>
        <dbReference type="ARBA" id="ARBA00022514"/>
    </source>
</evidence>
<dbReference type="OMA" id="IKANHAD"/>
<evidence type="ECO:0000259" key="6">
    <source>
        <dbReference type="PROSITE" id="PS50049"/>
    </source>
</evidence>
<dbReference type="HOGENOM" id="CLU_1115445_0_0_1"/>
<reference evidence="7" key="3">
    <citation type="submission" date="2025-09" db="UniProtKB">
        <authorList>
            <consortium name="Ensembl"/>
        </authorList>
    </citation>
    <scope>IDENTIFICATION</scope>
</reference>
<proteinExistence type="inferred from homology"/>
<keyword evidence="8" id="KW-1185">Reference proteome</keyword>
<comment type="subcellular location">
    <subcellularLocation>
        <location evidence="1">Membrane</location>
    </subcellularLocation>
</comment>
<dbReference type="GO" id="GO:0006955">
    <property type="term" value="P:immune response"/>
    <property type="evidence" value="ECO:0007669"/>
    <property type="project" value="InterPro"/>
</dbReference>
<dbReference type="GO" id="GO:0005125">
    <property type="term" value="F:cytokine activity"/>
    <property type="evidence" value="ECO:0000318"/>
    <property type="project" value="GO_Central"/>
</dbReference>
<sequence length="249" mass="28283">MTSYIKMNKVANDAIVTSQYRHSSVIVGISIVLLLSVLHSVYVTSQLYTMNKRIDETVVDCKQDEVKNESLLRHRVRRFEGDAFIGAHVVGRRGSTIERTRPYQQSPASYFEWDSQQQDLSSMRLVDVIDDVRLDGTFLEIRASGYYYVYAQVTYYGKGLSPIGHETVKINNNQRLVLMGSQMYQRIGSARYGTGNRMSNSDSGYHGGVFYLLAGSKLGVRPMATNAAYHQSYFMQPTKSYFGLFFIHS</sequence>
<keyword evidence="5" id="KW-1133">Transmembrane helix</keyword>
<dbReference type="SUPFAM" id="SSF49842">
    <property type="entry name" value="TNF-like"/>
    <property type="match status" value="1"/>
</dbReference>
<reference evidence="7" key="2">
    <citation type="submission" date="2025-08" db="UniProtKB">
        <authorList>
            <consortium name="Ensembl"/>
        </authorList>
    </citation>
    <scope>IDENTIFICATION</scope>
</reference>
<organism evidence="7 8">
    <name type="scientific">Ciona intestinalis</name>
    <name type="common">Transparent sea squirt</name>
    <name type="synonym">Ascidia intestinalis</name>
    <dbReference type="NCBI Taxonomy" id="7719"/>
    <lineage>
        <taxon>Eukaryota</taxon>
        <taxon>Metazoa</taxon>
        <taxon>Chordata</taxon>
        <taxon>Tunicata</taxon>
        <taxon>Ascidiacea</taxon>
        <taxon>Phlebobranchia</taxon>
        <taxon>Cionidae</taxon>
        <taxon>Ciona</taxon>
    </lineage>
</organism>
<dbReference type="GO" id="GO:2001238">
    <property type="term" value="P:positive regulation of extrinsic apoptotic signaling pathway"/>
    <property type="evidence" value="ECO:0000318"/>
    <property type="project" value="GO_Central"/>
</dbReference>
<dbReference type="GO" id="GO:0043123">
    <property type="term" value="P:positive regulation of canonical NF-kappaB signal transduction"/>
    <property type="evidence" value="ECO:0000318"/>
    <property type="project" value="GO_Central"/>
</dbReference>
<dbReference type="Ensembl" id="ENSCINT00000027193.2">
    <property type="protein sequence ID" value="ENSCINP00000026947.2"/>
    <property type="gene ID" value="ENSCING00000015061.2"/>
</dbReference>
<dbReference type="Gene3D" id="2.60.120.40">
    <property type="match status" value="1"/>
</dbReference>
<evidence type="ECO:0000313" key="8">
    <source>
        <dbReference type="Proteomes" id="UP000008144"/>
    </source>
</evidence>
<dbReference type="PROSITE" id="PS50049">
    <property type="entry name" value="THD_2"/>
    <property type="match status" value="1"/>
</dbReference>
<keyword evidence="4 5" id="KW-0472">Membrane</keyword>
<dbReference type="InParanoid" id="F6S7Z3"/>
<dbReference type="InterPro" id="IPR006052">
    <property type="entry name" value="TNF_dom"/>
</dbReference>
<accession>F6S7Z3</accession>
<dbReference type="GO" id="GO:0005615">
    <property type="term" value="C:extracellular space"/>
    <property type="evidence" value="ECO:0000318"/>
    <property type="project" value="GO_Central"/>
</dbReference>
<evidence type="ECO:0000256" key="5">
    <source>
        <dbReference type="SAM" id="Phobius"/>
    </source>
</evidence>
<name>F6S7Z3_CIOIN</name>
<dbReference type="GO" id="GO:0016020">
    <property type="term" value="C:membrane"/>
    <property type="evidence" value="ECO:0007669"/>
    <property type="project" value="UniProtKB-SubCell"/>
</dbReference>
<evidence type="ECO:0000256" key="4">
    <source>
        <dbReference type="ARBA" id="ARBA00023136"/>
    </source>
</evidence>
<feature type="transmembrane region" description="Helical" evidence="5">
    <location>
        <begin position="20"/>
        <end position="43"/>
    </location>
</feature>
<feature type="domain" description="THD" evidence="6">
    <location>
        <begin position="85"/>
        <end position="247"/>
    </location>
</feature>
<evidence type="ECO:0000256" key="1">
    <source>
        <dbReference type="ARBA" id="ARBA00004370"/>
    </source>
</evidence>
<dbReference type="GO" id="GO:0007166">
    <property type="term" value="P:cell surface receptor signaling pathway"/>
    <property type="evidence" value="ECO:0000318"/>
    <property type="project" value="GO_Central"/>
</dbReference>
<dbReference type="AlphaFoldDB" id="F6S7Z3"/>
<dbReference type="PANTHER" id="PTHR11471:SF13">
    <property type="entry name" value="TNF FAMILY PROFILE DOMAIN-CONTAINING PROTEIN"/>
    <property type="match status" value="1"/>
</dbReference>
<protein>
    <recommendedName>
        <fullName evidence="6">THD domain-containing protein</fullName>
    </recommendedName>
</protein>
<dbReference type="PANTHER" id="PTHR11471">
    <property type="entry name" value="TUMOR NECROSIS FACTOR FAMILY MEMBER"/>
    <property type="match status" value="1"/>
</dbReference>
<evidence type="ECO:0000256" key="2">
    <source>
        <dbReference type="ARBA" id="ARBA00008670"/>
    </source>
</evidence>
<keyword evidence="3" id="KW-0202">Cytokine</keyword>
<dbReference type="Proteomes" id="UP000008144">
    <property type="component" value="Unassembled WGS sequence"/>
</dbReference>